<dbReference type="EMBL" id="ML977314">
    <property type="protein sequence ID" value="KAF2120198.1"/>
    <property type="molecule type" value="Genomic_DNA"/>
</dbReference>
<evidence type="ECO:0000313" key="5">
    <source>
        <dbReference type="Proteomes" id="UP000799770"/>
    </source>
</evidence>
<dbReference type="Proteomes" id="UP000799770">
    <property type="component" value="Unassembled WGS sequence"/>
</dbReference>
<accession>A0A6A5ZPP6</accession>
<dbReference type="AlphaFoldDB" id="A0A6A5ZPP6"/>
<dbReference type="PANTHER" id="PTHR32332:SF31">
    <property type="entry name" value="2-NITROPROPANE DIOXYGENASE FAMILY, PUTATIVE (AFU_ORTHOLOGUE AFUA_2G09850)-RELATED"/>
    <property type="match status" value="1"/>
</dbReference>
<proteinExistence type="predicted"/>
<dbReference type="PANTHER" id="PTHR32332">
    <property type="entry name" value="2-NITROPROPANE DIOXYGENASE"/>
    <property type="match status" value="1"/>
</dbReference>
<organism evidence="4 5">
    <name type="scientific">Lophiotrema nucula</name>
    <dbReference type="NCBI Taxonomy" id="690887"/>
    <lineage>
        <taxon>Eukaryota</taxon>
        <taxon>Fungi</taxon>
        <taxon>Dikarya</taxon>
        <taxon>Ascomycota</taxon>
        <taxon>Pezizomycotina</taxon>
        <taxon>Dothideomycetes</taxon>
        <taxon>Pleosporomycetidae</taxon>
        <taxon>Pleosporales</taxon>
        <taxon>Lophiotremataceae</taxon>
        <taxon>Lophiotrema</taxon>
    </lineage>
</organism>
<keyword evidence="5" id="KW-1185">Reference proteome</keyword>
<protein>
    <submittedName>
        <fullName evidence="4">2-nitropropane dioxygenase</fullName>
    </submittedName>
</protein>
<evidence type="ECO:0000256" key="1">
    <source>
        <dbReference type="ARBA" id="ARBA00022630"/>
    </source>
</evidence>
<dbReference type="Pfam" id="PF03060">
    <property type="entry name" value="NMO"/>
    <property type="match status" value="1"/>
</dbReference>
<sequence>MSITTPLTQWLGIKHPILLAGMYIAGGPDLVAAVSNAGGLGVVGGLHFTPEELRSTIQQVKARLRESSLPFGVDLLLPQVGGSARKTNVDYTHGKLDELIDIIVESGTKLFVSAVGVAPKHVVDKLHANGIFYMNIAGHPKHVAKACAVGADIICAQGSEAGGHTGEIPTSVLLPACADEVKKYTSPLTGGPPMLVAAGGIYDGRGIAASFMYGASAVWVGTRFVTATESSAAPESKRAILEGDFESTIRTTIWTGRPLRAAATSYIRDWEGNRQDELRALRAKGLIPLAHDLGELRKAGGVPQEVEEQSVMRPMGIVSGLINSPNQSAAEIIEEMMEGAVQQLRRASGRGKEWDHDWNGVRGGC</sequence>
<dbReference type="GO" id="GO:0051213">
    <property type="term" value="F:dioxygenase activity"/>
    <property type="evidence" value="ECO:0007669"/>
    <property type="project" value="UniProtKB-KW"/>
</dbReference>
<dbReference type="GO" id="GO:0018580">
    <property type="term" value="F:nitronate monooxygenase activity"/>
    <property type="evidence" value="ECO:0007669"/>
    <property type="project" value="InterPro"/>
</dbReference>
<keyword evidence="3" id="KW-0560">Oxidoreductase</keyword>
<dbReference type="InterPro" id="IPR004136">
    <property type="entry name" value="NMO"/>
</dbReference>
<evidence type="ECO:0000256" key="3">
    <source>
        <dbReference type="ARBA" id="ARBA00023002"/>
    </source>
</evidence>
<dbReference type="InterPro" id="IPR013785">
    <property type="entry name" value="Aldolase_TIM"/>
</dbReference>
<dbReference type="OrthoDB" id="10265891at2759"/>
<evidence type="ECO:0000256" key="2">
    <source>
        <dbReference type="ARBA" id="ARBA00022643"/>
    </source>
</evidence>
<keyword evidence="2" id="KW-0288">FMN</keyword>
<keyword evidence="1" id="KW-0285">Flavoprotein</keyword>
<keyword evidence="4" id="KW-0223">Dioxygenase</keyword>
<evidence type="ECO:0000313" key="4">
    <source>
        <dbReference type="EMBL" id="KAF2120198.1"/>
    </source>
</evidence>
<gene>
    <name evidence="4" type="ORF">BDV96DRAFT_610231</name>
</gene>
<reference evidence="4" key="1">
    <citation type="journal article" date="2020" name="Stud. Mycol.">
        <title>101 Dothideomycetes genomes: a test case for predicting lifestyles and emergence of pathogens.</title>
        <authorList>
            <person name="Haridas S."/>
            <person name="Albert R."/>
            <person name="Binder M."/>
            <person name="Bloem J."/>
            <person name="Labutti K."/>
            <person name="Salamov A."/>
            <person name="Andreopoulos B."/>
            <person name="Baker S."/>
            <person name="Barry K."/>
            <person name="Bills G."/>
            <person name="Bluhm B."/>
            <person name="Cannon C."/>
            <person name="Castanera R."/>
            <person name="Culley D."/>
            <person name="Daum C."/>
            <person name="Ezra D."/>
            <person name="Gonzalez J."/>
            <person name="Henrissat B."/>
            <person name="Kuo A."/>
            <person name="Liang C."/>
            <person name="Lipzen A."/>
            <person name="Lutzoni F."/>
            <person name="Magnuson J."/>
            <person name="Mondo S."/>
            <person name="Nolan M."/>
            <person name="Ohm R."/>
            <person name="Pangilinan J."/>
            <person name="Park H.-J."/>
            <person name="Ramirez L."/>
            <person name="Alfaro M."/>
            <person name="Sun H."/>
            <person name="Tritt A."/>
            <person name="Yoshinaga Y."/>
            <person name="Zwiers L.-H."/>
            <person name="Turgeon B."/>
            <person name="Goodwin S."/>
            <person name="Spatafora J."/>
            <person name="Crous P."/>
            <person name="Grigoriev I."/>
        </authorList>
    </citation>
    <scope>NUCLEOTIDE SEQUENCE</scope>
    <source>
        <strain evidence="4">CBS 627.86</strain>
    </source>
</reference>
<dbReference type="Gene3D" id="3.20.20.70">
    <property type="entry name" value="Aldolase class I"/>
    <property type="match status" value="1"/>
</dbReference>
<dbReference type="CDD" id="cd04730">
    <property type="entry name" value="NPD_like"/>
    <property type="match status" value="1"/>
</dbReference>
<name>A0A6A5ZPP6_9PLEO</name>
<dbReference type="SUPFAM" id="SSF51412">
    <property type="entry name" value="Inosine monophosphate dehydrogenase (IMPDH)"/>
    <property type="match status" value="1"/>
</dbReference>